<feature type="domain" description="Major facilitator superfamily (MFS) profile" evidence="5">
    <location>
        <begin position="132"/>
        <end position="522"/>
    </location>
</feature>
<evidence type="ECO:0000313" key="6">
    <source>
        <dbReference type="EMBL" id="PND33823.1"/>
    </source>
</evidence>
<feature type="transmembrane region" description="Helical" evidence="4">
    <location>
        <begin position="199"/>
        <end position="217"/>
    </location>
</feature>
<accession>A0A2N8KK52</accession>
<feature type="transmembrane region" description="Helical" evidence="4">
    <location>
        <begin position="461"/>
        <end position="481"/>
    </location>
</feature>
<feature type="transmembrane region" description="Helical" evidence="4">
    <location>
        <begin position="428"/>
        <end position="449"/>
    </location>
</feature>
<gene>
    <name evidence="6" type="ORF">C1I89_06040</name>
</gene>
<keyword evidence="7" id="KW-1185">Reference proteome</keyword>
<feature type="transmembrane region" description="Helical" evidence="4">
    <location>
        <begin position="287"/>
        <end position="308"/>
    </location>
</feature>
<dbReference type="Pfam" id="PF07690">
    <property type="entry name" value="MFS_1"/>
    <property type="match status" value="1"/>
</dbReference>
<keyword evidence="1 4" id="KW-0812">Transmembrane</keyword>
<feature type="transmembrane region" description="Helical" evidence="4">
    <location>
        <begin position="257"/>
        <end position="275"/>
    </location>
</feature>
<comment type="caution">
    <text evidence="6">The sequence shown here is derived from an EMBL/GenBank/DDBJ whole genome shotgun (WGS) entry which is preliminary data.</text>
</comment>
<evidence type="ECO:0000259" key="5">
    <source>
        <dbReference type="PROSITE" id="PS50850"/>
    </source>
</evidence>
<evidence type="ECO:0000256" key="1">
    <source>
        <dbReference type="ARBA" id="ARBA00022692"/>
    </source>
</evidence>
<dbReference type="PROSITE" id="PS51257">
    <property type="entry name" value="PROKAR_LIPOPROTEIN"/>
    <property type="match status" value="1"/>
</dbReference>
<dbReference type="SUPFAM" id="SSF103473">
    <property type="entry name" value="MFS general substrate transporter"/>
    <property type="match status" value="1"/>
</dbReference>
<dbReference type="InterPro" id="IPR050327">
    <property type="entry name" value="Proton-linked_MCT"/>
</dbReference>
<feature type="transmembrane region" description="Helical" evidence="4">
    <location>
        <begin position="167"/>
        <end position="187"/>
    </location>
</feature>
<feature type="transmembrane region" description="Helical" evidence="4">
    <location>
        <begin position="133"/>
        <end position="155"/>
    </location>
</feature>
<name>A0A2N8KK52_9BURK</name>
<protein>
    <submittedName>
        <fullName evidence="6">MFS transporter</fullName>
    </submittedName>
</protein>
<keyword evidence="2 4" id="KW-1133">Transmembrane helix</keyword>
<feature type="transmembrane region" description="Helical" evidence="4">
    <location>
        <begin position="338"/>
        <end position="356"/>
    </location>
</feature>
<dbReference type="PANTHER" id="PTHR11360:SF290">
    <property type="entry name" value="MONOCARBOXYLATE MFS PERMEASE"/>
    <property type="match status" value="1"/>
</dbReference>
<reference evidence="6 7" key="1">
    <citation type="submission" date="2018-01" db="EMBL/GenBank/DDBJ databases">
        <title>The draft genome of an aniline degradation strain ANB-1.</title>
        <authorList>
            <person name="Zhang L."/>
            <person name="Jiang J."/>
        </authorList>
    </citation>
    <scope>NUCLEOTIDE SEQUENCE [LARGE SCALE GENOMIC DNA]</scope>
    <source>
        <strain evidence="6 7">ANB-1</strain>
    </source>
</reference>
<keyword evidence="3 4" id="KW-0472">Membrane</keyword>
<dbReference type="InterPro" id="IPR020846">
    <property type="entry name" value="MFS_dom"/>
</dbReference>
<feature type="transmembrane region" description="Helical" evidence="4">
    <location>
        <begin position="223"/>
        <end position="245"/>
    </location>
</feature>
<dbReference type="AlphaFoldDB" id="A0A2N8KK52"/>
<dbReference type="GO" id="GO:0022857">
    <property type="term" value="F:transmembrane transporter activity"/>
    <property type="evidence" value="ECO:0007669"/>
    <property type="project" value="InterPro"/>
</dbReference>
<sequence>MAARGTRVARPLAPIGTAAIAAACLILANLLPDADLGFPCRARCRVSTSWCPPDRMASEAWSLPRRCPTRWCIGYRTGACRRYAGAGPCWLPSWGKCPRSIIVITLGQIEPRTGASGDMLTEAQLDSKTSWRIAVVSLCCLAMAFGAPLVATIGLKAIAADLGGARAVPALASSLTWLGSALGGPLMGRIAHRFGVRTTVVAGGIAVCLGLGLSSFGAPWQLYLGHGLLVGFLGIAGLNAPLYVYVSNWFDRRRGSALALLSSGIYIAGVVWPVIFETTIARWGWRATMIGYGLLEVLVIVALASRFLRPPPQETKRKGGGRSGTGGSTVFGWRPNRVFGMLCGAAFLCCIPMAMPQGHLVALCSDRGIPSALGAVMLSSLLAAAFVSRQAWGLVADRIGGLRTVFISSALQMLAVSGYLYVSEQFGLFTVSVAFGLGFSAIIPAYVLAVRENFTPEDAHWRVPIVLMMTGSGMAAGGWLAGFLYDRTGSYDLPFLVAVLFNVANLVLLGTLVTLSIKAARRAAFV</sequence>
<evidence type="ECO:0000256" key="2">
    <source>
        <dbReference type="ARBA" id="ARBA00022989"/>
    </source>
</evidence>
<feature type="transmembrane region" description="Helical" evidence="4">
    <location>
        <begin position="400"/>
        <end position="422"/>
    </location>
</feature>
<dbReference type="Proteomes" id="UP000235994">
    <property type="component" value="Unassembled WGS sequence"/>
</dbReference>
<dbReference type="InterPro" id="IPR011701">
    <property type="entry name" value="MFS"/>
</dbReference>
<dbReference type="PANTHER" id="PTHR11360">
    <property type="entry name" value="MONOCARBOXYLATE TRANSPORTER"/>
    <property type="match status" value="1"/>
</dbReference>
<proteinExistence type="predicted"/>
<evidence type="ECO:0000256" key="4">
    <source>
        <dbReference type="SAM" id="Phobius"/>
    </source>
</evidence>
<feature type="transmembrane region" description="Helical" evidence="4">
    <location>
        <begin position="493"/>
        <end position="515"/>
    </location>
</feature>
<dbReference type="CDD" id="cd17355">
    <property type="entry name" value="MFS_YcxA_like"/>
    <property type="match status" value="1"/>
</dbReference>
<organism evidence="6 7">
    <name type="scientific">Achromobacter pulmonis</name>
    <dbReference type="NCBI Taxonomy" id="1389932"/>
    <lineage>
        <taxon>Bacteria</taxon>
        <taxon>Pseudomonadati</taxon>
        <taxon>Pseudomonadota</taxon>
        <taxon>Betaproteobacteria</taxon>
        <taxon>Burkholderiales</taxon>
        <taxon>Alcaligenaceae</taxon>
        <taxon>Achromobacter</taxon>
    </lineage>
</organism>
<evidence type="ECO:0000313" key="7">
    <source>
        <dbReference type="Proteomes" id="UP000235994"/>
    </source>
</evidence>
<dbReference type="Gene3D" id="1.20.1250.20">
    <property type="entry name" value="MFS general substrate transporter like domains"/>
    <property type="match status" value="2"/>
</dbReference>
<dbReference type="EMBL" id="POQS01000002">
    <property type="protein sequence ID" value="PND33823.1"/>
    <property type="molecule type" value="Genomic_DNA"/>
</dbReference>
<dbReference type="InterPro" id="IPR036259">
    <property type="entry name" value="MFS_trans_sf"/>
</dbReference>
<evidence type="ECO:0000256" key="3">
    <source>
        <dbReference type="ARBA" id="ARBA00023136"/>
    </source>
</evidence>
<dbReference type="PROSITE" id="PS50850">
    <property type="entry name" value="MFS"/>
    <property type="match status" value="1"/>
</dbReference>
<feature type="transmembrane region" description="Helical" evidence="4">
    <location>
        <begin position="368"/>
        <end position="388"/>
    </location>
</feature>